<dbReference type="Pfam" id="PF08016">
    <property type="entry name" value="PKD_channel"/>
    <property type="match status" value="1"/>
</dbReference>
<name>A0A3Q0JJU1_DIACI</name>
<dbReference type="AlphaFoldDB" id="A0A3Q0JJU1"/>
<dbReference type="PANTHER" id="PTHR10877:SF183">
    <property type="entry name" value="AT14535P-RELATED"/>
    <property type="match status" value="1"/>
</dbReference>
<organism evidence="8 9">
    <name type="scientific">Diaphorina citri</name>
    <name type="common">Asian citrus psyllid</name>
    <dbReference type="NCBI Taxonomy" id="121845"/>
    <lineage>
        <taxon>Eukaryota</taxon>
        <taxon>Metazoa</taxon>
        <taxon>Ecdysozoa</taxon>
        <taxon>Arthropoda</taxon>
        <taxon>Hexapoda</taxon>
        <taxon>Insecta</taxon>
        <taxon>Pterygota</taxon>
        <taxon>Neoptera</taxon>
        <taxon>Paraneoptera</taxon>
        <taxon>Hemiptera</taxon>
        <taxon>Sternorrhyncha</taxon>
        <taxon>Psylloidea</taxon>
        <taxon>Psyllidae</taxon>
        <taxon>Diaphorininae</taxon>
        <taxon>Diaphorina</taxon>
    </lineage>
</organism>
<accession>A0A3Q0JJU1</accession>
<comment type="similarity">
    <text evidence="2">Belongs to the polycystin family.</text>
</comment>
<feature type="domain" description="Polycystin cation channel PKD1/PKD2" evidence="7">
    <location>
        <begin position="32"/>
        <end position="163"/>
    </location>
</feature>
<proteinExistence type="inferred from homology"/>
<feature type="transmembrane region" description="Helical" evidence="6">
    <location>
        <begin position="33"/>
        <end position="55"/>
    </location>
</feature>
<feature type="transmembrane region" description="Helical" evidence="6">
    <location>
        <begin position="75"/>
        <end position="100"/>
    </location>
</feature>
<dbReference type="PANTHER" id="PTHR10877">
    <property type="entry name" value="POLYCYSTIN FAMILY MEMBER"/>
    <property type="match status" value="1"/>
</dbReference>
<dbReference type="Proteomes" id="UP000079169">
    <property type="component" value="Unplaced"/>
</dbReference>
<dbReference type="RefSeq" id="XP_026688611.1">
    <property type="nucleotide sequence ID" value="XM_026832810.1"/>
</dbReference>
<protein>
    <submittedName>
        <fullName evidence="9">Polycystin-2-like</fullName>
    </submittedName>
</protein>
<dbReference type="GO" id="GO:0005262">
    <property type="term" value="F:calcium channel activity"/>
    <property type="evidence" value="ECO:0007669"/>
    <property type="project" value="TreeGrafter"/>
</dbReference>
<evidence type="ECO:0000256" key="1">
    <source>
        <dbReference type="ARBA" id="ARBA00004141"/>
    </source>
</evidence>
<evidence type="ECO:0000256" key="4">
    <source>
        <dbReference type="ARBA" id="ARBA00022989"/>
    </source>
</evidence>
<evidence type="ECO:0000256" key="2">
    <source>
        <dbReference type="ARBA" id="ARBA00007200"/>
    </source>
</evidence>
<evidence type="ECO:0000256" key="5">
    <source>
        <dbReference type="ARBA" id="ARBA00023136"/>
    </source>
</evidence>
<keyword evidence="5 6" id="KW-0472">Membrane</keyword>
<reference evidence="9" key="1">
    <citation type="submission" date="2025-08" db="UniProtKB">
        <authorList>
            <consortium name="RefSeq"/>
        </authorList>
    </citation>
    <scope>IDENTIFICATION</scope>
</reference>
<evidence type="ECO:0000259" key="7">
    <source>
        <dbReference type="Pfam" id="PF08016"/>
    </source>
</evidence>
<feature type="transmembrane region" description="Helical" evidence="6">
    <location>
        <begin position="121"/>
        <end position="141"/>
    </location>
</feature>
<dbReference type="KEGG" id="dci:103522968"/>
<sequence>NWQGFSFRLILEWPPVGGIIPSWEIISLKLIRYVNLVDFILLVFEIILLLFLIYFTVEELYEYRNLGFYKYFSSFWNYVDLILIVLGWLFVIVYVYRLILVQLLLTSLIQTKYRFAKFHRLVWAEQCLNILMVLIVFVAWIKLFKYLNVTRNTSHVYRTVAIVSNQLYNSVTSSVA</sequence>
<dbReference type="GeneID" id="103522968"/>
<evidence type="ECO:0000313" key="9">
    <source>
        <dbReference type="RefSeq" id="XP_026688611.1"/>
    </source>
</evidence>
<keyword evidence="8" id="KW-1185">Reference proteome</keyword>
<keyword evidence="4 6" id="KW-1133">Transmembrane helix</keyword>
<keyword evidence="3 6" id="KW-0812">Transmembrane</keyword>
<evidence type="ECO:0000256" key="6">
    <source>
        <dbReference type="SAM" id="Phobius"/>
    </source>
</evidence>
<dbReference type="PaxDb" id="121845-A0A3Q0JJU1"/>
<dbReference type="InterPro" id="IPR013122">
    <property type="entry name" value="PKD1_2_channel"/>
</dbReference>
<evidence type="ECO:0000313" key="8">
    <source>
        <dbReference type="Proteomes" id="UP000079169"/>
    </source>
</evidence>
<dbReference type="GO" id="GO:0050982">
    <property type="term" value="P:detection of mechanical stimulus"/>
    <property type="evidence" value="ECO:0007669"/>
    <property type="project" value="TreeGrafter"/>
</dbReference>
<dbReference type="GO" id="GO:0016020">
    <property type="term" value="C:membrane"/>
    <property type="evidence" value="ECO:0007669"/>
    <property type="project" value="UniProtKB-SubCell"/>
</dbReference>
<dbReference type="STRING" id="121845.A0A3Q0JJU1"/>
<comment type="subcellular location">
    <subcellularLocation>
        <location evidence="1">Membrane</location>
        <topology evidence="1">Multi-pass membrane protein</topology>
    </subcellularLocation>
</comment>
<dbReference type="InterPro" id="IPR051223">
    <property type="entry name" value="Polycystin"/>
</dbReference>
<feature type="non-terminal residue" evidence="9">
    <location>
        <position position="1"/>
    </location>
</feature>
<gene>
    <name evidence="9" type="primary">LOC103522968</name>
</gene>
<evidence type="ECO:0000256" key="3">
    <source>
        <dbReference type="ARBA" id="ARBA00022692"/>
    </source>
</evidence>